<protein>
    <submittedName>
        <fullName evidence="1">Uncharacterized protein</fullName>
    </submittedName>
</protein>
<reference evidence="1 2" key="1">
    <citation type="submission" date="2024-10" db="EMBL/GenBank/DDBJ databases">
        <title>The Natural Products Discovery Center: Release of the First 8490 Sequenced Strains for Exploring Actinobacteria Biosynthetic Diversity.</title>
        <authorList>
            <person name="Kalkreuter E."/>
            <person name="Kautsar S.A."/>
            <person name="Yang D."/>
            <person name="Bader C.D."/>
            <person name="Teijaro C.N."/>
            <person name="Fluegel L."/>
            <person name="Davis C.M."/>
            <person name="Simpson J.R."/>
            <person name="Lauterbach L."/>
            <person name="Steele A.D."/>
            <person name="Gui C."/>
            <person name="Meng S."/>
            <person name="Li G."/>
            <person name="Viehrig K."/>
            <person name="Ye F."/>
            <person name="Su P."/>
            <person name="Kiefer A.F."/>
            <person name="Nichols A."/>
            <person name="Cepeda A.J."/>
            <person name="Yan W."/>
            <person name="Fan B."/>
            <person name="Jiang Y."/>
            <person name="Adhikari A."/>
            <person name="Zheng C.-J."/>
            <person name="Schuster L."/>
            <person name="Cowan T.M."/>
            <person name="Smanski M.J."/>
            <person name="Chevrette M.G."/>
            <person name="De Carvalho L.P.S."/>
            <person name="Shen B."/>
        </authorList>
    </citation>
    <scope>NUCLEOTIDE SEQUENCE [LARGE SCALE GENOMIC DNA]</scope>
    <source>
        <strain evidence="1 2">NPDC005497</strain>
    </source>
</reference>
<sequence length="103" mass="11292">MSDQPQHTPEELAAIELAHGLKNLGPDTDRALMVTLRLPNCRYVEDVWLSKEDIQNLIDASIAISERQALEEAAEPLPLAEDDLTETDISSVVAGFEHLLGGE</sequence>
<comment type="caution">
    <text evidence="1">The sequence shown here is derived from an EMBL/GenBank/DDBJ whole genome shotgun (WGS) entry which is preliminary data.</text>
</comment>
<proteinExistence type="predicted"/>
<organism evidence="1 2">
    <name type="scientific">Streptomyces tibetensis</name>
    <dbReference type="NCBI Taxonomy" id="2382123"/>
    <lineage>
        <taxon>Bacteria</taxon>
        <taxon>Bacillati</taxon>
        <taxon>Actinomycetota</taxon>
        <taxon>Actinomycetes</taxon>
        <taxon>Kitasatosporales</taxon>
        <taxon>Streptomycetaceae</taxon>
        <taxon>Streptomyces</taxon>
    </lineage>
</organism>
<keyword evidence="2" id="KW-1185">Reference proteome</keyword>
<dbReference type="EMBL" id="JBIAJP010000021">
    <property type="protein sequence ID" value="MFF0009611.1"/>
    <property type="molecule type" value="Genomic_DNA"/>
</dbReference>
<accession>A0ABW6N8K9</accession>
<name>A0ABW6N8K9_9ACTN</name>
<dbReference type="Proteomes" id="UP001601422">
    <property type="component" value="Unassembled WGS sequence"/>
</dbReference>
<evidence type="ECO:0000313" key="1">
    <source>
        <dbReference type="EMBL" id="MFF0009611.1"/>
    </source>
</evidence>
<gene>
    <name evidence="1" type="ORF">ACFYQT_40155</name>
</gene>
<evidence type="ECO:0000313" key="2">
    <source>
        <dbReference type="Proteomes" id="UP001601422"/>
    </source>
</evidence>
<dbReference type="RefSeq" id="WP_389835579.1">
    <property type="nucleotide sequence ID" value="NZ_JBIAJP010000021.1"/>
</dbReference>